<dbReference type="SUPFAM" id="SSF48163">
    <property type="entry name" value="An anticodon-binding domain of class I aminoacyl-tRNA synthetases"/>
    <property type="match status" value="1"/>
</dbReference>
<evidence type="ECO:0000256" key="2">
    <source>
        <dbReference type="ARBA" id="ARBA00022598"/>
    </source>
</evidence>
<keyword evidence="2 7" id="KW-0436">Ligase</keyword>
<dbReference type="InterPro" id="IPR033910">
    <property type="entry name" value="GluRS_core"/>
</dbReference>
<dbReference type="InterPro" id="IPR020751">
    <property type="entry name" value="aa-tRNA-synth_I_codon-bd_sub2"/>
</dbReference>
<dbReference type="Pfam" id="PF19269">
    <property type="entry name" value="Anticodon_2"/>
    <property type="match status" value="1"/>
</dbReference>
<dbReference type="Gene3D" id="3.40.50.620">
    <property type="entry name" value="HUPs"/>
    <property type="match status" value="2"/>
</dbReference>
<accession>A0A139SSN6</accession>
<comment type="caution">
    <text evidence="7">Lacks conserved residue(s) required for the propagation of feature annotation.</text>
</comment>
<sequence>MSQVRVRFAPSPTGFFHIGSARTALFNWLYARHTGGRFILRIEDTDKERNSEAFLNVIYESLRWLGLDWDEGPVVGGFGGDRRGSAGGGDYGPYRQSERGAIYAAHVERLREAGRVYEKDGALWFRLLGERYEAYDPHRKKTVEKVRNTPAVIDDAIRGRVERTEDEDFVIVRSDGSPVFHLVNVVDDITMGITHVIRGEDHLSNTSRHVELFKALGAALPTFAHIPLILKQEGPGKMSKRDQGALIEEYQRRGYLPEALVNFIALLGWNPGDDREKMPISEIVRLFDLADVNQSNARFDDRKLAHMNMLYLLELPEEDFVTRARSYFNAQAEAAELSESGKPEDAEASAAAKSRRELARVALAAPEAYFRAVVRLSQPKIKAIEELPIYTRYFFSEAYPIDEKVRAKVLGKGEPRARLAELIAVLPGVDFASDESIEAALKTMAEAQGQGFGAYQSVARLALTGTNAGPSITAIMRLLGRERVAQRLRDFERELGA</sequence>
<dbReference type="InterPro" id="IPR008925">
    <property type="entry name" value="aa_tRNA-synth_I_cd-bd_sf"/>
</dbReference>
<evidence type="ECO:0000256" key="7">
    <source>
        <dbReference type="HAMAP-Rule" id="MF_00022"/>
    </source>
</evidence>
<comment type="similarity">
    <text evidence="1 7">Belongs to the class-I aminoacyl-tRNA synthetase family. Glutamate--tRNA ligase type 1 subfamily.</text>
</comment>
<reference evidence="10 11" key="1">
    <citation type="submission" date="2016-02" db="EMBL/GenBank/DDBJ databases">
        <authorList>
            <person name="Wen L."/>
            <person name="He K."/>
            <person name="Yang H."/>
        </authorList>
    </citation>
    <scope>NUCLEOTIDE SEQUENCE [LARGE SCALE GENOMIC DNA]</scope>
    <source>
        <strain evidence="10 11">CV41</strain>
    </source>
</reference>
<dbReference type="Proteomes" id="UP000071392">
    <property type="component" value="Unassembled WGS sequence"/>
</dbReference>
<dbReference type="GO" id="GO:0000049">
    <property type="term" value="F:tRNA binding"/>
    <property type="evidence" value="ECO:0007669"/>
    <property type="project" value="InterPro"/>
</dbReference>
<feature type="domain" description="Aminoacyl-tRNA synthetase class I anticodon-binding" evidence="9">
    <location>
        <begin position="365"/>
        <end position="490"/>
    </location>
</feature>
<dbReference type="STRING" id="1548208.AXK12_01640"/>
<comment type="caution">
    <text evidence="10">The sequence shown here is derived from an EMBL/GenBank/DDBJ whole genome shotgun (WGS) entry which is preliminary data.</text>
</comment>
<keyword evidence="7" id="KW-0963">Cytoplasm</keyword>
<name>A0A139SSN6_9BACT</name>
<feature type="binding site" evidence="7">
    <location>
        <position position="240"/>
    </location>
    <ligand>
        <name>ATP</name>
        <dbReference type="ChEBI" id="CHEBI:30616"/>
    </ligand>
</feature>
<feature type="short sequence motif" description="'HIGH' region" evidence="7">
    <location>
        <begin position="10"/>
        <end position="20"/>
    </location>
</feature>
<gene>
    <name evidence="7" type="primary">gltX</name>
    <name evidence="10" type="ORF">AXK12_01640</name>
</gene>
<dbReference type="GO" id="GO:0004818">
    <property type="term" value="F:glutamate-tRNA ligase activity"/>
    <property type="evidence" value="ECO:0007669"/>
    <property type="project" value="UniProtKB-UniRule"/>
</dbReference>
<comment type="function">
    <text evidence="7">Catalyzes the attachment of glutamate to tRNA(Glu) in a two-step reaction: glutamate is first activated by ATP to form Glu-AMP and then transferred to the acceptor end of tRNA(Glu).</text>
</comment>
<dbReference type="InterPro" id="IPR049940">
    <property type="entry name" value="GluQ/Sye"/>
</dbReference>
<keyword evidence="5 7" id="KW-0648">Protein biosynthesis</keyword>
<dbReference type="Pfam" id="PF00749">
    <property type="entry name" value="tRNA-synt_1c"/>
    <property type="match status" value="1"/>
</dbReference>
<keyword evidence="4 7" id="KW-0067">ATP-binding</keyword>
<dbReference type="CDD" id="cd00808">
    <property type="entry name" value="GluRS_core"/>
    <property type="match status" value="1"/>
</dbReference>
<evidence type="ECO:0000256" key="4">
    <source>
        <dbReference type="ARBA" id="ARBA00022840"/>
    </source>
</evidence>
<dbReference type="EC" id="6.1.1.17" evidence="7"/>
<dbReference type="SUPFAM" id="SSF52374">
    <property type="entry name" value="Nucleotidylyl transferase"/>
    <property type="match status" value="1"/>
</dbReference>
<dbReference type="InterPro" id="IPR014729">
    <property type="entry name" value="Rossmann-like_a/b/a_fold"/>
</dbReference>
<keyword evidence="6 7" id="KW-0030">Aminoacyl-tRNA synthetase</keyword>
<dbReference type="GO" id="GO:0008270">
    <property type="term" value="F:zinc ion binding"/>
    <property type="evidence" value="ECO:0007669"/>
    <property type="project" value="InterPro"/>
</dbReference>
<dbReference type="InterPro" id="IPR020058">
    <property type="entry name" value="Glu/Gln-tRNA-synth_Ib_cat-dom"/>
</dbReference>
<proteinExistence type="inferred from homology"/>
<evidence type="ECO:0000313" key="10">
    <source>
        <dbReference type="EMBL" id="KXU37512.1"/>
    </source>
</evidence>
<dbReference type="AlphaFoldDB" id="A0A139SSN6"/>
<comment type="subunit">
    <text evidence="7">Monomer.</text>
</comment>
<evidence type="ECO:0000256" key="3">
    <source>
        <dbReference type="ARBA" id="ARBA00022741"/>
    </source>
</evidence>
<dbReference type="HAMAP" id="MF_00022">
    <property type="entry name" value="Glu_tRNA_synth_type1"/>
    <property type="match status" value="1"/>
</dbReference>
<keyword evidence="3 7" id="KW-0547">Nucleotide-binding</keyword>
<feature type="domain" description="Glutamyl/glutaminyl-tRNA synthetase class Ib catalytic" evidence="8">
    <location>
        <begin position="3"/>
        <end position="147"/>
    </location>
</feature>
<evidence type="ECO:0000256" key="6">
    <source>
        <dbReference type="ARBA" id="ARBA00023146"/>
    </source>
</evidence>
<evidence type="ECO:0000313" key="11">
    <source>
        <dbReference type="Proteomes" id="UP000071392"/>
    </source>
</evidence>
<protein>
    <recommendedName>
        <fullName evidence="7">Glutamate--tRNA ligase</fullName>
        <ecNumber evidence="7">6.1.1.17</ecNumber>
    </recommendedName>
    <alternativeName>
        <fullName evidence="7">Glutamyl-tRNA synthetase</fullName>
        <shortName evidence="7">GluRS</shortName>
    </alternativeName>
</protein>
<dbReference type="OrthoDB" id="9807503at2"/>
<dbReference type="GO" id="GO:0006424">
    <property type="term" value="P:glutamyl-tRNA aminoacylation"/>
    <property type="evidence" value="ECO:0007669"/>
    <property type="project" value="UniProtKB-UniRule"/>
</dbReference>
<dbReference type="PANTHER" id="PTHR43311">
    <property type="entry name" value="GLUTAMATE--TRNA LIGASE"/>
    <property type="match status" value="1"/>
</dbReference>
<dbReference type="GO" id="GO:0005524">
    <property type="term" value="F:ATP binding"/>
    <property type="evidence" value="ECO:0007669"/>
    <property type="project" value="UniProtKB-UniRule"/>
</dbReference>
<comment type="subcellular location">
    <subcellularLocation>
        <location evidence="7">Cytoplasm</location>
    </subcellularLocation>
</comment>
<dbReference type="PRINTS" id="PR00987">
    <property type="entry name" value="TRNASYNTHGLU"/>
</dbReference>
<evidence type="ECO:0000256" key="5">
    <source>
        <dbReference type="ARBA" id="ARBA00022917"/>
    </source>
</evidence>
<dbReference type="PANTHER" id="PTHR43311:SF2">
    <property type="entry name" value="GLUTAMATE--TRNA LIGASE, MITOCHONDRIAL-RELATED"/>
    <property type="match status" value="1"/>
</dbReference>
<dbReference type="GO" id="GO:0005829">
    <property type="term" value="C:cytosol"/>
    <property type="evidence" value="ECO:0007669"/>
    <property type="project" value="TreeGrafter"/>
</dbReference>
<feature type="short sequence motif" description="'KMSKS' region" evidence="7">
    <location>
        <begin position="237"/>
        <end position="241"/>
    </location>
</feature>
<evidence type="ECO:0000256" key="1">
    <source>
        <dbReference type="ARBA" id="ARBA00007894"/>
    </source>
</evidence>
<evidence type="ECO:0000259" key="8">
    <source>
        <dbReference type="Pfam" id="PF00749"/>
    </source>
</evidence>
<dbReference type="InterPro" id="IPR045462">
    <property type="entry name" value="aa-tRNA-synth_I_cd-bd"/>
</dbReference>
<evidence type="ECO:0000259" key="9">
    <source>
        <dbReference type="Pfam" id="PF19269"/>
    </source>
</evidence>
<comment type="catalytic activity">
    <reaction evidence="7">
        <text>tRNA(Glu) + L-glutamate + ATP = L-glutamyl-tRNA(Glu) + AMP + diphosphate</text>
        <dbReference type="Rhea" id="RHEA:23540"/>
        <dbReference type="Rhea" id="RHEA-COMP:9663"/>
        <dbReference type="Rhea" id="RHEA-COMP:9680"/>
        <dbReference type="ChEBI" id="CHEBI:29985"/>
        <dbReference type="ChEBI" id="CHEBI:30616"/>
        <dbReference type="ChEBI" id="CHEBI:33019"/>
        <dbReference type="ChEBI" id="CHEBI:78442"/>
        <dbReference type="ChEBI" id="CHEBI:78520"/>
        <dbReference type="ChEBI" id="CHEBI:456215"/>
        <dbReference type="EC" id="6.1.1.17"/>
    </reaction>
</comment>
<dbReference type="Gene3D" id="1.10.10.350">
    <property type="match status" value="1"/>
</dbReference>
<dbReference type="EMBL" id="LSZP01000007">
    <property type="protein sequence ID" value="KXU37512.1"/>
    <property type="molecule type" value="Genomic_DNA"/>
</dbReference>
<dbReference type="InterPro" id="IPR004527">
    <property type="entry name" value="Glu-tRNA-ligase_bac/mito"/>
</dbReference>
<organism evidence="10 11">
    <name type="scientific">Cephaloticoccus capnophilus</name>
    <dbReference type="NCBI Taxonomy" id="1548208"/>
    <lineage>
        <taxon>Bacteria</taxon>
        <taxon>Pseudomonadati</taxon>
        <taxon>Verrucomicrobiota</taxon>
        <taxon>Opitutia</taxon>
        <taxon>Opitutales</taxon>
        <taxon>Opitutaceae</taxon>
        <taxon>Cephaloticoccus</taxon>
    </lineage>
</organism>
<dbReference type="InterPro" id="IPR000924">
    <property type="entry name" value="Glu/Gln-tRNA-synth"/>
</dbReference>
<keyword evidence="11" id="KW-1185">Reference proteome</keyword>
<dbReference type="RefSeq" id="WP_068710919.1">
    <property type="nucleotide sequence ID" value="NZ_LSZP01000007.1"/>
</dbReference>